<dbReference type="AlphaFoldDB" id="A0A4R7BIX6"/>
<organism evidence="1 2">
    <name type="scientific">Enterovirga rhinocerotis</name>
    <dbReference type="NCBI Taxonomy" id="1339210"/>
    <lineage>
        <taxon>Bacteria</taxon>
        <taxon>Pseudomonadati</taxon>
        <taxon>Pseudomonadota</taxon>
        <taxon>Alphaproteobacteria</taxon>
        <taxon>Hyphomicrobiales</taxon>
        <taxon>Methylobacteriaceae</taxon>
        <taxon>Enterovirga</taxon>
    </lineage>
</organism>
<proteinExistence type="predicted"/>
<evidence type="ECO:0000313" key="2">
    <source>
        <dbReference type="Proteomes" id="UP000295122"/>
    </source>
</evidence>
<evidence type="ECO:0000313" key="1">
    <source>
        <dbReference type="EMBL" id="TDR85274.1"/>
    </source>
</evidence>
<reference evidence="1 2" key="1">
    <citation type="submission" date="2019-03" db="EMBL/GenBank/DDBJ databases">
        <title>Genomic Encyclopedia of Type Strains, Phase IV (KMG-IV): sequencing the most valuable type-strain genomes for metagenomic binning, comparative biology and taxonomic classification.</title>
        <authorList>
            <person name="Goeker M."/>
        </authorList>
    </citation>
    <scope>NUCLEOTIDE SEQUENCE [LARGE SCALE GENOMIC DNA]</scope>
    <source>
        <strain evidence="1 2">DSM 25903</strain>
    </source>
</reference>
<dbReference type="EMBL" id="SNZR01000018">
    <property type="protein sequence ID" value="TDR85274.1"/>
    <property type="molecule type" value="Genomic_DNA"/>
</dbReference>
<name>A0A4R7BIX6_9HYPH</name>
<keyword evidence="2" id="KW-1185">Reference proteome</keyword>
<accession>A0A4R7BIX6</accession>
<comment type="caution">
    <text evidence="1">The sequence shown here is derived from an EMBL/GenBank/DDBJ whole genome shotgun (WGS) entry which is preliminary data.</text>
</comment>
<dbReference type="RefSeq" id="WP_133774957.1">
    <property type="nucleotide sequence ID" value="NZ_SNZR01000018.1"/>
</dbReference>
<sequence length="81" mass="8873">MRPRRRPRLATRRGTDAYRQGDLCGVYAVVNVVGALCPELDEDNARSLFRKLVRALASNVDKPMGAACFGVDGQPRPSSAR</sequence>
<protein>
    <submittedName>
        <fullName evidence="1">Uncharacterized protein</fullName>
    </submittedName>
</protein>
<gene>
    <name evidence="1" type="ORF">EV668_4825</name>
</gene>
<dbReference type="Proteomes" id="UP000295122">
    <property type="component" value="Unassembled WGS sequence"/>
</dbReference>